<dbReference type="RefSeq" id="WP_172238858.1">
    <property type="nucleotide sequence ID" value="NZ_BMDD01000001.1"/>
</dbReference>
<dbReference type="EMBL" id="BMDD01000001">
    <property type="protein sequence ID" value="GGH70158.1"/>
    <property type="molecule type" value="Genomic_DNA"/>
</dbReference>
<proteinExistence type="predicted"/>
<accession>A0ABQ1ZNQ0</accession>
<evidence type="ECO:0000313" key="2">
    <source>
        <dbReference type="EMBL" id="GGH70158.1"/>
    </source>
</evidence>
<protein>
    <recommendedName>
        <fullName evidence="4">DUF4179 domain-containing protein</fullName>
    </recommendedName>
</protein>
<keyword evidence="1" id="KW-0812">Transmembrane</keyword>
<feature type="transmembrane region" description="Helical" evidence="1">
    <location>
        <begin position="62"/>
        <end position="84"/>
    </location>
</feature>
<dbReference type="Gene3D" id="2.60.40.1630">
    <property type="entry name" value="bacillus anthracis domain"/>
    <property type="match status" value="1"/>
</dbReference>
<organism evidence="2 3">
    <name type="scientific">Saccharibacillus endophyticus</name>
    <dbReference type="NCBI Taxonomy" id="2060666"/>
    <lineage>
        <taxon>Bacteria</taxon>
        <taxon>Bacillati</taxon>
        <taxon>Bacillota</taxon>
        <taxon>Bacilli</taxon>
        <taxon>Bacillales</taxon>
        <taxon>Paenibacillaceae</taxon>
        <taxon>Saccharibacillus</taxon>
    </lineage>
</organism>
<evidence type="ECO:0000313" key="3">
    <source>
        <dbReference type="Proteomes" id="UP000605427"/>
    </source>
</evidence>
<evidence type="ECO:0000256" key="1">
    <source>
        <dbReference type="SAM" id="Phobius"/>
    </source>
</evidence>
<evidence type="ECO:0008006" key="4">
    <source>
        <dbReference type="Google" id="ProtNLM"/>
    </source>
</evidence>
<comment type="caution">
    <text evidence="2">The sequence shown here is derived from an EMBL/GenBank/DDBJ whole genome shotgun (WGS) entry which is preliminary data.</text>
</comment>
<keyword evidence="3" id="KW-1185">Reference proteome</keyword>
<keyword evidence="1" id="KW-1133">Transmembrane helix</keyword>
<keyword evidence="1" id="KW-0472">Membrane</keyword>
<sequence>MKAYFARFAARRFSSSEREIVERLKADGPDSLKKLNPGVTFDRIWHDQPDQMKRIIPVKRNYRMPIFAALAAILLLASAAIYGWNESRSVPAKWNISGIDFRHLVDEVAPRELRFKGEERIDEFFTPLNIRLEDQGITLTLVKAYYDGNDVKIDYVAERSDTSIPLNEATSTFEYELKRTDAESDDPPQAEIRVTRTVLDSHRFAGTLTYAFWKFDGPQKIKLALRVHELASTPGNWQTELELDSSKTDARTLTFFPNQTIEYQGYVLRINKIKVGPLWNVIETTRHNPQEDSSLEITYSDDIDTRFLTGNRSYSDMNPSREDYQDEVFAIEPFSAINPEPSSLALTLSKIHLSKPEDADAPEDDMILQTFDGHLPLVFKGFDGETMTLTDIDMQKDRTVFRTKYNSPHAQSWIFNIRTKKGEILSFNIFSPERISANELIFERAIERINPDDIAAFMVMPFRAPESQKRFEIPLDWNKAVKGRH</sequence>
<dbReference type="Proteomes" id="UP000605427">
    <property type="component" value="Unassembled WGS sequence"/>
</dbReference>
<gene>
    <name evidence="2" type="ORF">GCM10007362_05980</name>
</gene>
<name>A0ABQ1ZNQ0_9BACL</name>
<reference evidence="3" key="1">
    <citation type="journal article" date="2019" name="Int. J. Syst. Evol. Microbiol.">
        <title>The Global Catalogue of Microorganisms (GCM) 10K type strain sequencing project: providing services to taxonomists for standard genome sequencing and annotation.</title>
        <authorList>
            <consortium name="The Broad Institute Genomics Platform"/>
            <consortium name="The Broad Institute Genome Sequencing Center for Infectious Disease"/>
            <person name="Wu L."/>
            <person name="Ma J."/>
        </authorList>
    </citation>
    <scope>NUCLEOTIDE SEQUENCE [LARGE SCALE GENOMIC DNA]</scope>
    <source>
        <strain evidence="3">CCM 8702</strain>
    </source>
</reference>